<dbReference type="AlphaFoldDB" id="D2HAJ5"/>
<protein>
    <submittedName>
        <fullName evidence="2">Uncharacterized protein</fullName>
    </submittedName>
</protein>
<organism evidence="2">
    <name type="scientific">Ailuropoda melanoleuca</name>
    <name type="common">Giant panda</name>
    <dbReference type="NCBI Taxonomy" id="9646"/>
    <lineage>
        <taxon>Eukaryota</taxon>
        <taxon>Metazoa</taxon>
        <taxon>Chordata</taxon>
        <taxon>Craniata</taxon>
        <taxon>Vertebrata</taxon>
        <taxon>Euteleostomi</taxon>
        <taxon>Mammalia</taxon>
        <taxon>Eutheria</taxon>
        <taxon>Laurasiatheria</taxon>
        <taxon>Carnivora</taxon>
        <taxon>Caniformia</taxon>
        <taxon>Ursidae</taxon>
        <taxon>Ailuropoda</taxon>
    </lineage>
</organism>
<dbReference type="InParanoid" id="D2HAJ5"/>
<evidence type="ECO:0000256" key="1">
    <source>
        <dbReference type="SAM" id="MobiDB-lite"/>
    </source>
</evidence>
<gene>
    <name evidence="2" type="ORF">PANDA_007460</name>
</gene>
<reference evidence="2" key="1">
    <citation type="journal article" date="2010" name="Nature">
        <title>The sequence and de novo assembly of the giant panda genome.</title>
        <authorList>
            <person name="Li R."/>
            <person name="Fan W."/>
            <person name="Tian G."/>
            <person name="Zhu H."/>
            <person name="He L."/>
            <person name="Cai J."/>
            <person name="Huang Q."/>
            <person name="Cai Q."/>
            <person name="Li B."/>
            <person name="Bai Y."/>
            <person name="Zhang Z."/>
            <person name="Zhang Y."/>
            <person name="Wang W."/>
            <person name="Li J."/>
            <person name="Wei F."/>
            <person name="Li H."/>
            <person name="Jian M."/>
            <person name="Li J."/>
            <person name="Zhang Z."/>
            <person name="Nielsen R."/>
            <person name="Li D."/>
            <person name="Gu W."/>
            <person name="Yang Z."/>
            <person name="Xuan Z."/>
            <person name="Ryder O.A."/>
            <person name="Leung F.C."/>
            <person name="Zhou Y."/>
            <person name="Cao J."/>
            <person name="Sun X."/>
            <person name="Fu Y."/>
            <person name="Fang X."/>
            <person name="Guo X."/>
            <person name="Wang B."/>
            <person name="Hou R."/>
            <person name="Shen F."/>
            <person name="Mu B."/>
            <person name="Ni P."/>
            <person name="Lin R."/>
            <person name="Qian W."/>
            <person name="Wang G."/>
            <person name="Yu C."/>
            <person name="Nie W."/>
            <person name="Wang J."/>
            <person name="Wu Z."/>
            <person name="Liang H."/>
            <person name="Min J."/>
            <person name="Wu Q."/>
            <person name="Cheng S."/>
            <person name="Ruan J."/>
            <person name="Wang M."/>
            <person name="Shi Z."/>
            <person name="Wen M."/>
            <person name="Liu B."/>
            <person name="Ren X."/>
            <person name="Zheng H."/>
            <person name="Dong D."/>
            <person name="Cook K."/>
            <person name="Shan G."/>
            <person name="Zhang H."/>
            <person name="Kosiol C."/>
            <person name="Xie X."/>
            <person name="Lu Z."/>
            <person name="Zheng H."/>
            <person name="Li Y."/>
            <person name="Steiner C.C."/>
            <person name="Lam T.T."/>
            <person name="Lin S."/>
            <person name="Zhang Q."/>
            <person name="Li G."/>
            <person name="Tian J."/>
            <person name="Gong T."/>
            <person name="Liu H."/>
            <person name="Zhang D."/>
            <person name="Fang L."/>
            <person name="Ye C."/>
            <person name="Zhang J."/>
            <person name="Hu W."/>
            <person name="Xu A."/>
            <person name="Ren Y."/>
            <person name="Zhang G."/>
            <person name="Bruford M.W."/>
            <person name="Li Q."/>
            <person name="Ma L."/>
            <person name="Guo Y."/>
            <person name="An N."/>
            <person name="Hu Y."/>
            <person name="Zheng Y."/>
            <person name="Shi Y."/>
            <person name="Li Z."/>
            <person name="Liu Q."/>
            <person name="Chen Y."/>
            <person name="Zhao J."/>
            <person name="Qu N."/>
            <person name="Zhao S."/>
            <person name="Tian F."/>
            <person name="Wang X."/>
            <person name="Wang H."/>
            <person name="Xu L."/>
            <person name="Liu X."/>
            <person name="Vinar T."/>
            <person name="Wang Y."/>
            <person name="Lam T.W."/>
            <person name="Yiu S.M."/>
            <person name="Liu S."/>
            <person name="Zhang H."/>
            <person name="Li D."/>
            <person name="Huang Y."/>
            <person name="Wang X."/>
            <person name="Yang G."/>
            <person name="Jiang Z."/>
            <person name="Wang J."/>
            <person name="Qin N."/>
            <person name="Li L."/>
            <person name="Li J."/>
            <person name="Bolund L."/>
            <person name="Kristiansen K."/>
            <person name="Wong G.K."/>
            <person name="Olson M."/>
            <person name="Zhang X."/>
            <person name="Li S."/>
            <person name="Yang H."/>
            <person name="Wang J."/>
            <person name="Wang J."/>
        </authorList>
    </citation>
    <scope>NUCLEOTIDE SEQUENCE [LARGE SCALE GENOMIC DNA]</scope>
</reference>
<name>D2HAJ5_AILME</name>
<evidence type="ECO:0000313" key="2">
    <source>
        <dbReference type="EMBL" id="EFB24767.1"/>
    </source>
</evidence>
<feature type="region of interest" description="Disordered" evidence="1">
    <location>
        <begin position="159"/>
        <end position="180"/>
    </location>
</feature>
<accession>D2HAJ5</accession>
<dbReference type="EMBL" id="GL192633">
    <property type="protein sequence ID" value="EFB24767.1"/>
    <property type="molecule type" value="Genomic_DNA"/>
</dbReference>
<sequence>MLSATRRASLLFHSLFPGSRMGDSASKIVSPQEAVPGRKEPIPVAGVCALSAGFCASPFLSLVYGPLGVLATCSDALDCGLSNPYSWYNSSLDRLLKVLTGPEMGSITSLSQFMKNYVIQQSAHRSKSCWSPEFLANHLAFLAHRDVCTGLKKRRTELLAPPTKDCSGPDNSPSSGGGSP</sequence>
<proteinExistence type="predicted"/>